<keyword evidence="1" id="KW-0539">Nucleus</keyword>
<dbReference type="OrthoDB" id="5295362at2759"/>
<protein>
    <submittedName>
        <fullName evidence="3">Uncharacterized protein</fullName>
    </submittedName>
</protein>
<gene>
    <name evidence="3" type="ORF">CCHL11_04727</name>
</gene>
<keyword evidence="4" id="KW-1185">Reference proteome</keyword>
<reference evidence="3 4" key="1">
    <citation type="submission" date="2016-11" db="EMBL/GenBank/DDBJ databases">
        <title>Draft Genome Assembly of Colletotrichum chlorophyti a pathogen of herbaceous plants.</title>
        <authorList>
            <person name="Gan P."/>
            <person name="Narusaka M."/>
            <person name="Tsushima A."/>
            <person name="Narusaka Y."/>
            <person name="Takano Y."/>
            <person name="Shirasu K."/>
        </authorList>
    </citation>
    <scope>NUCLEOTIDE SEQUENCE [LARGE SCALE GENOMIC DNA]</scope>
    <source>
        <strain evidence="3 4">NTL11</strain>
    </source>
</reference>
<dbReference type="GO" id="GO:0001228">
    <property type="term" value="F:DNA-binding transcription activator activity, RNA polymerase II-specific"/>
    <property type="evidence" value="ECO:0007669"/>
    <property type="project" value="TreeGrafter"/>
</dbReference>
<name>A0A1Q8S1S6_9PEZI</name>
<feature type="compositionally biased region" description="Polar residues" evidence="2">
    <location>
        <begin position="20"/>
        <end position="38"/>
    </location>
</feature>
<dbReference type="InterPro" id="IPR053157">
    <property type="entry name" value="Sterol_Uptake_Regulator"/>
</dbReference>
<evidence type="ECO:0000256" key="1">
    <source>
        <dbReference type="ARBA" id="ARBA00023242"/>
    </source>
</evidence>
<dbReference type="AlphaFoldDB" id="A0A1Q8S1S6"/>
<feature type="region of interest" description="Disordered" evidence="2">
    <location>
        <begin position="1"/>
        <end position="46"/>
    </location>
</feature>
<dbReference type="STRING" id="708187.A0A1Q8S1S6"/>
<proteinExistence type="predicted"/>
<evidence type="ECO:0000313" key="3">
    <source>
        <dbReference type="EMBL" id="OLN95408.1"/>
    </source>
</evidence>
<dbReference type="PANTHER" id="PTHR47784">
    <property type="entry name" value="STEROL UPTAKE CONTROL PROTEIN 2"/>
    <property type="match status" value="1"/>
</dbReference>
<comment type="caution">
    <text evidence="3">The sequence shown here is derived from an EMBL/GenBank/DDBJ whole genome shotgun (WGS) entry which is preliminary data.</text>
</comment>
<accession>A0A1Q8S1S6</accession>
<feature type="compositionally biased region" description="Low complexity" evidence="2">
    <location>
        <begin position="8"/>
        <end position="19"/>
    </location>
</feature>
<dbReference type="InterPro" id="IPR021858">
    <property type="entry name" value="Fun_TF"/>
</dbReference>
<sequence>MDVMSANGGKSSLGLTGSSPASATSRGTSNGFSSSETTAAEVHRMSSTDHGDFTTLSIVADTGRVPQLPLVQSWDREVELMHHYCTCTCDTLALREDMRHVWRVEIPREGYLHPYVMHGILALSASHKAYLISSQREAYLTMSAYHQSLGLEAFRPVLTSITKNNWKPVFCYSSLLTTLACLLPMRSDNGRLSAPITEVLEMFRFVRGVRSVLQPFFEYLPRSNFAPLAQGAWIAPPGELSDLYVVTPL</sequence>
<evidence type="ECO:0000313" key="4">
    <source>
        <dbReference type="Proteomes" id="UP000186583"/>
    </source>
</evidence>
<dbReference type="Proteomes" id="UP000186583">
    <property type="component" value="Unassembled WGS sequence"/>
</dbReference>
<dbReference type="Pfam" id="PF11951">
    <property type="entry name" value="Fungal_trans_2"/>
    <property type="match status" value="1"/>
</dbReference>
<evidence type="ECO:0000256" key="2">
    <source>
        <dbReference type="SAM" id="MobiDB-lite"/>
    </source>
</evidence>
<dbReference type="PANTHER" id="PTHR47784:SF5">
    <property type="entry name" value="STEROL UPTAKE CONTROL PROTEIN 2"/>
    <property type="match status" value="1"/>
</dbReference>
<dbReference type="EMBL" id="MPGH01000037">
    <property type="protein sequence ID" value="OLN95408.1"/>
    <property type="molecule type" value="Genomic_DNA"/>
</dbReference>
<organism evidence="3 4">
    <name type="scientific">Colletotrichum chlorophyti</name>
    <dbReference type="NCBI Taxonomy" id="708187"/>
    <lineage>
        <taxon>Eukaryota</taxon>
        <taxon>Fungi</taxon>
        <taxon>Dikarya</taxon>
        <taxon>Ascomycota</taxon>
        <taxon>Pezizomycotina</taxon>
        <taxon>Sordariomycetes</taxon>
        <taxon>Hypocreomycetidae</taxon>
        <taxon>Glomerellales</taxon>
        <taxon>Glomerellaceae</taxon>
        <taxon>Colletotrichum</taxon>
    </lineage>
</organism>